<name>A0A3E0WH94_9BACI</name>
<dbReference type="InterPro" id="IPR001387">
    <property type="entry name" value="Cro/C1-type_HTH"/>
</dbReference>
<dbReference type="GO" id="GO:0003677">
    <property type="term" value="F:DNA binding"/>
    <property type="evidence" value="ECO:0007669"/>
    <property type="project" value="InterPro"/>
</dbReference>
<reference evidence="2 3" key="1">
    <citation type="submission" date="2017-05" db="EMBL/GenBank/DDBJ databases">
        <title>Virgibacillus sp. AK90 isolated from a saltern of Kakinada, India.</title>
        <authorList>
            <person name="Gupta V."/>
            <person name="Sidhu C."/>
            <person name="Korpole S."/>
            <person name="Pinnaka A.K."/>
        </authorList>
    </citation>
    <scope>NUCLEOTIDE SEQUENCE [LARGE SCALE GENOMIC DNA]</scope>
    <source>
        <strain evidence="2 3">AK90</strain>
    </source>
</reference>
<gene>
    <name evidence="2" type="ORF">CAI16_19795</name>
</gene>
<dbReference type="RefSeq" id="WP_181917368.1">
    <property type="nucleotide sequence ID" value="NZ_NFZX01000099.1"/>
</dbReference>
<dbReference type="Pfam" id="PF13560">
    <property type="entry name" value="HTH_31"/>
    <property type="match status" value="1"/>
</dbReference>
<dbReference type="AlphaFoldDB" id="A0A3E0WH94"/>
<evidence type="ECO:0000259" key="1">
    <source>
        <dbReference type="PROSITE" id="PS50943"/>
    </source>
</evidence>
<dbReference type="SMART" id="SM00530">
    <property type="entry name" value="HTH_XRE"/>
    <property type="match status" value="1"/>
</dbReference>
<dbReference type="CDD" id="cd00093">
    <property type="entry name" value="HTH_XRE"/>
    <property type="match status" value="1"/>
</dbReference>
<proteinExistence type="predicted"/>
<accession>A0A3E0WH94</accession>
<evidence type="ECO:0000313" key="3">
    <source>
        <dbReference type="Proteomes" id="UP000256488"/>
    </source>
</evidence>
<evidence type="ECO:0000313" key="2">
    <source>
        <dbReference type="EMBL" id="RFA31819.1"/>
    </source>
</evidence>
<dbReference type="Proteomes" id="UP000256488">
    <property type="component" value="Unassembled WGS sequence"/>
</dbReference>
<feature type="domain" description="HTH cro/C1-type" evidence="1">
    <location>
        <begin position="8"/>
        <end position="62"/>
    </location>
</feature>
<organism evidence="2 3">
    <name type="scientific">Virgibacillus dokdonensis</name>
    <dbReference type="NCBI Taxonomy" id="302167"/>
    <lineage>
        <taxon>Bacteria</taxon>
        <taxon>Bacillati</taxon>
        <taxon>Bacillota</taxon>
        <taxon>Bacilli</taxon>
        <taxon>Bacillales</taxon>
        <taxon>Bacillaceae</taxon>
        <taxon>Virgibacillus</taxon>
    </lineage>
</organism>
<sequence>MKFNHNKLREARGQKKLTLEEMAKCMDMDLSAYWRLETGKTKVKAEQLIMFMEIFDRPYAYFFKSSNPIRSIKVEVECIPDNLQIIYGFLKAHPGIIKNWEQNLLKLEQEIHSSSF</sequence>
<comment type="caution">
    <text evidence="2">The sequence shown here is derived from an EMBL/GenBank/DDBJ whole genome shotgun (WGS) entry which is preliminary data.</text>
</comment>
<dbReference type="InterPro" id="IPR010982">
    <property type="entry name" value="Lambda_DNA-bd_dom_sf"/>
</dbReference>
<dbReference type="Gene3D" id="1.10.260.40">
    <property type="entry name" value="lambda repressor-like DNA-binding domains"/>
    <property type="match status" value="1"/>
</dbReference>
<dbReference type="PROSITE" id="PS50943">
    <property type="entry name" value="HTH_CROC1"/>
    <property type="match status" value="1"/>
</dbReference>
<protein>
    <recommendedName>
        <fullName evidence="1">HTH cro/C1-type domain-containing protein</fullName>
    </recommendedName>
</protein>
<dbReference type="SUPFAM" id="SSF47413">
    <property type="entry name" value="lambda repressor-like DNA-binding domains"/>
    <property type="match status" value="1"/>
</dbReference>
<dbReference type="EMBL" id="NFZX01000099">
    <property type="protein sequence ID" value="RFA31819.1"/>
    <property type="molecule type" value="Genomic_DNA"/>
</dbReference>